<protein>
    <submittedName>
        <fullName evidence="1">Uncharacterized protein</fullName>
    </submittedName>
</protein>
<dbReference type="KEGG" id="aaco:K1I37_17225"/>
<dbReference type="Proteomes" id="UP000829401">
    <property type="component" value="Chromosome"/>
</dbReference>
<dbReference type="OrthoDB" id="2374978at2"/>
<dbReference type="AlphaFoldDB" id="T0BM86"/>
<sequence length="149" mass="16739">MWWTTFDMIESATIASSLGTLAIALCSLYQTRRSVIDSFVPVLSIDGLTVHSDELSIRLRNYGTGPALDVTMLLRSDNHVFTPDVFLDGYPISVLHVGTNESKEVCLKPKEQPVPDLTRVALTIQFECIRRRHRQANFSVASFLCEHDI</sequence>
<dbReference type="EMBL" id="CP080467">
    <property type="protein sequence ID" value="UNO48391.1"/>
    <property type="molecule type" value="Genomic_DNA"/>
</dbReference>
<dbReference type="RefSeq" id="WP_021297026.1">
    <property type="nucleotide sequence ID" value="NZ_AURB01000141.1"/>
</dbReference>
<evidence type="ECO:0000313" key="1">
    <source>
        <dbReference type="EMBL" id="UNO48391.1"/>
    </source>
</evidence>
<proteinExistence type="predicted"/>
<accession>T0BM86</accession>
<gene>
    <name evidence="1" type="ORF">K1I37_17225</name>
</gene>
<evidence type="ECO:0000313" key="2">
    <source>
        <dbReference type="Proteomes" id="UP000829401"/>
    </source>
</evidence>
<name>T0BM86_ALIAG</name>
<organism evidence="1 2">
    <name type="scientific">Alicyclobacillus acidoterrestris (strain ATCC 49025 / DSM 3922 / CIP 106132 / NCIMB 13137 / GD3B)</name>
    <dbReference type="NCBI Taxonomy" id="1356854"/>
    <lineage>
        <taxon>Bacteria</taxon>
        <taxon>Bacillati</taxon>
        <taxon>Bacillota</taxon>
        <taxon>Bacilli</taxon>
        <taxon>Bacillales</taxon>
        <taxon>Alicyclobacillaceae</taxon>
        <taxon>Alicyclobacillus</taxon>
    </lineage>
</organism>
<keyword evidence="2" id="KW-1185">Reference proteome</keyword>
<accession>A0A9E6ZJD1</accession>
<reference evidence="2" key="1">
    <citation type="journal article" date="2022" name="G3 (Bethesda)">
        <title>Unveiling the complete genome sequence of Alicyclobacillus acidoterrestris DSM 3922T, a taint-producing strain.</title>
        <authorList>
            <person name="Leonardo I.C."/>
            <person name="Barreto Crespo M.T."/>
            <person name="Gaspar F.B."/>
        </authorList>
    </citation>
    <scope>NUCLEOTIDE SEQUENCE [LARGE SCALE GENOMIC DNA]</scope>
    <source>
        <strain evidence="2">DSM 3922</strain>
    </source>
</reference>